<dbReference type="InterPro" id="IPR006419">
    <property type="entry name" value="NMN_transpt_PnuC"/>
</dbReference>
<dbReference type="GO" id="GO:0034257">
    <property type="term" value="F:nicotinamide riboside transmembrane transporter activity"/>
    <property type="evidence" value="ECO:0007669"/>
    <property type="project" value="InterPro"/>
</dbReference>
<keyword evidence="9 10" id="KW-0472">Membrane</keyword>
<organism evidence="11 12">
    <name type="scientific">Janthinobacterium svalbardensis</name>
    <dbReference type="NCBI Taxonomy" id="368607"/>
    <lineage>
        <taxon>Bacteria</taxon>
        <taxon>Pseudomonadati</taxon>
        <taxon>Pseudomonadota</taxon>
        <taxon>Betaproteobacteria</taxon>
        <taxon>Burkholderiales</taxon>
        <taxon>Oxalobacteraceae</taxon>
        <taxon>Janthinobacterium</taxon>
    </lineage>
</organism>
<comment type="similarity">
    <text evidence="3">Belongs to the nicotinamide ribonucleoside (NR) uptake permease (TC 4.B.1) family.</text>
</comment>
<keyword evidence="8 10" id="KW-1133">Transmembrane helix</keyword>
<dbReference type="Pfam" id="PF04973">
    <property type="entry name" value="NMN_transporter"/>
    <property type="match status" value="1"/>
</dbReference>
<evidence type="ECO:0000256" key="9">
    <source>
        <dbReference type="ARBA" id="ARBA00023136"/>
    </source>
</evidence>
<evidence type="ECO:0000256" key="8">
    <source>
        <dbReference type="ARBA" id="ARBA00022989"/>
    </source>
</evidence>
<dbReference type="GO" id="GO:0005886">
    <property type="term" value="C:plasma membrane"/>
    <property type="evidence" value="ECO:0007669"/>
    <property type="project" value="UniProtKB-SubCell"/>
</dbReference>
<dbReference type="PANTHER" id="PTHR36122">
    <property type="entry name" value="NICOTINAMIDE RIBOSIDE TRANSPORTER PNUC"/>
    <property type="match status" value="1"/>
</dbReference>
<evidence type="ECO:0000256" key="5">
    <source>
        <dbReference type="ARBA" id="ARBA00022448"/>
    </source>
</evidence>
<feature type="transmembrane region" description="Helical" evidence="10">
    <location>
        <begin position="125"/>
        <end position="145"/>
    </location>
</feature>
<accession>A0A290WRC8</accession>
<feature type="transmembrane region" description="Helical" evidence="10">
    <location>
        <begin position="42"/>
        <end position="59"/>
    </location>
</feature>
<keyword evidence="6" id="KW-1003">Cell membrane</keyword>
<dbReference type="KEGG" id="jsv:CNX70_03900"/>
<dbReference type="AlphaFoldDB" id="A0A290WRC8"/>
<feature type="transmembrane region" description="Helical" evidence="10">
    <location>
        <begin position="152"/>
        <end position="168"/>
    </location>
</feature>
<reference evidence="11 12" key="1">
    <citation type="submission" date="2017-09" db="EMBL/GenBank/DDBJ databases">
        <title>Complete genome sequence of Janthinobacterium svalbardensis PAMC 27463.</title>
        <authorList>
            <person name="Cho Y.-J."/>
            <person name="Cho A."/>
            <person name="Kim O.-S."/>
            <person name="Lee J.-I."/>
        </authorList>
    </citation>
    <scope>NUCLEOTIDE SEQUENCE [LARGE SCALE GENOMIC DNA]</scope>
    <source>
        <strain evidence="11 12">PAMC 27463</strain>
    </source>
</reference>
<sequence length="210" mass="23489">MGYSGGVPHSKEIRLTPPLEIAANVLMTASIILAGRNNIHSWWIGIIGCVLFAVLFFQVNLYADVMLQLFFIVTCVIGWLQWRRGAGGKPLPITRTGWRSLAWVVPAGIASVAIYGMLLHRFTNAYAPFIDSAVLVFSIIAQFLLMSRRIETWAFWLLVNTVAVPLYYSRGLHLTAVLYAAYWVNALISWYWWGVQARRAAAAPRAMADA</sequence>
<keyword evidence="7 10" id="KW-0812">Transmembrane</keyword>
<dbReference type="Proteomes" id="UP000218437">
    <property type="component" value="Chromosome"/>
</dbReference>
<feature type="transmembrane region" description="Helical" evidence="10">
    <location>
        <begin position="65"/>
        <end position="80"/>
    </location>
</feature>
<feature type="transmembrane region" description="Helical" evidence="10">
    <location>
        <begin position="101"/>
        <end position="119"/>
    </location>
</feature>
<evidence type="ECO:0000256" key="7">
    <source>
        <dbReference type="ARBA" id="ARBA00022692"/>
    </source>
</evidence>
<evidence type="ECO:0000313" key="12">
    <source>
        <dbReference type="Proteomes" id="UP000218437"/>
    </source>
</evidence>
<proteinExistence type="inferred from homology"/>
<evidence type="ECO:0000256" key="1">
    <source>
        <dbReference type="ARBA" id="ARBA00002672"/>
    </source>
</evidence>
<protein>
    <recommendedName>
        <fullName evidence="4">Nicotinamide riboside transporter PnuC</fullName>
    </recommendedName>
</protein>
<keyword evidence="12" id="KW-1185">Reference proteome</keyword>
<evidence type="ECO:0000256" key="4">
    <source>
        <dbReference type="ARBA" id="ARBA00017522"/>
    </source>
</evidence>
<comment type="function">
    <text evidence="1">Required for nicotinamide riboside transport across the inner membrane.</text>
</comment>
<name>A0A290WRC8_9BURK</name>
<comment type="subcellular location">
    <subcellularLocation>
        <location evidence="2">Cell membrane</location>
        <topology evidence="2">Multi-pass membrane protein</topology>
    </subcellularLocation>
</comment>
<feature type="transmembrane region" description="Helical" evidence="10">
    <location>
        <begin position="174"/>
        <end position="193"/>
    </location>
</feature>
<evidence type="ECO:0000313" key="11">
    <source>
        <dbReference type="EMBL" id="ATD59435.1"/>
    </source>
</evidence>
<evidence type="ECO:0000256" key="10">
    <source>
        <dbReference type="SAM" id="Phobius"/>
    </source>
</evidence>
<feature type="transmembrane region" description="Helical" evidence="10">
    <location>
        <begin position="15"/>
        <end position="35"/>
    </location>
</feature>
<gene>
    <name evidence="11" type="ORF">CNX70_03900</name>
</gene>
<dbReference type="PANTHER" id="PTHR36122:SF2">
    <property type="entry name" value="NICOTINAMIDE RIBOSIDE TRANSPORTER PNUC"/>
    <property type="match status" value="1"/>
</dbReference>
<keyword evidence="5" id="KW-0813">Transport</keyword>
<evidence type="ECO:0000256" key="2">
    <source>
        <dbReference type="ARBA" id="ARBA00004651"/>
    </source>
</evidence>
<evidence type="ECO:0000256" key="6">
    <source>
        <dbReference type="ARBA" id="ARBA00022475"/>
    </source>
</evidence>
<evidence type="ECO:0000256" key="3">
    <source>
        <dbReference type="ARBA" id="ARBA00006669"/>
    </source>
</evidence>
<dbReference type="EMBL" id="CP023422">
    <property type="protein sequence ID" value="ATD59435.1"/>
    <property type="molecule type" value="Genomic_DNA"/>
</dbReference>
<dbReference type="NCBIfam" id="TIGR01528">
    <property type="entry name" value="NMN_trans_PnuC"/>
    <property type="match status" value="1"/>
</dbReference>